<dbReference type="EMBL" id="MDEO01000035">
    <property type="protein sequence ID" value="OCX14580.1"/>
    <property type="molecule type" value="Genomic_DNA"/>
</dbReference>
<comment type="caution">
    <text evidence="2">The sequence shown here is derived from an EMBL/GenBank/DDBJ whole genome shotgun (WGS) entry which is preliminary data.</text>
</comment>
<feature type="region of interest" description="Disordered" evidence="1">
    <location>
        <begin position="188"/>
        <end position="207"/>
    </location>
</feature>
<dbReference type="Pfam" id="PF04299">
    <property type="entry name" value="FMN_bind_2"/>
    <property type="match status" value="1"/>
</dbReference>
<dbReference type="Proteomes" id="UP000094412">
    <property type="component" value="Unassembled WGS sequence"/>
</dbReference>
<dbReference type="OrthoDB" id="9794948at2"/>
<dbReference type="InterPro" id="IPR007396">
    <property type="entry name" value="TR_PAI2-type"/>
</dbReference>
<dbReference type="InterPro" id="IPR012349">
    <property type="entry name" value="Split_barrel_FMN-bd"/>
</dbReference>
<gene>
    <name evidence="2" type="ORF">QV13_19180</name>
</gene>
<dbReference type="PANTHER" id="PTHR35802:SF1">
    <property type="entry name" value="PROTEASE SYNTHASE AND SPORULATION PROTEIN PAI 2"/>
    <property type="match status" value="1"/>
</dbReference>
<organism evidence="2 3">
    <name type="scientific">Mesorhizobium hungaricum</name>
    <dbReference type="NCBI Taxonomy" id="1566387"/>
    <lineage>
        <taxon>Bacteria</taxon>
        <taxon>Pseudomonadati</taxon>
        <taxon>Pseudomonadota</taxon>
        <taxon>Alphaproteobacteria</taxon>
        <taxon>Hyphomicrobiales</taxon>
        <taxon>Phyllobacteriaceae</taxon>
        <taxon>Mesorhizobium</taxon>
    </lineage>
</organism>
<evidence type="ECO:0000313" key="2">
    <source>
        <dbReference type="EMBL" id="OCX14580.1"/>
    </source>
</evidence>
<dbReference type="AlphaFoldDB" id="A0A1C2DIJ4"/>
<accession>A0A1C2DIJ4</accession>
<dbReference type="RefSeq" id="WP_024923814.1">
    <property type="nucleotide sequence ID" value="NZ_MDEO01000035.1"/>
</dbReference>
<reference evidence="2 3" key="1">
    <citation type="submission" date="2016-08" db="EMBL/GenBank/DDBJ databases">
        <title>Whole genome sequence of Mesorhizobium sp. strain UASWS1009 isolated from industrial sewage.</title>
        <authorList>
            <person name="Crovadore J."/>
            <person name="Calmin G."/>
            <person name="Chablais R."/>
            <person name="Cochard B."/>
            <person name="Lefort F."/>
        </authorList>
    </citation>
    <scope>NUCLEOTIDE SEQUENCE [LARGE SCALE GENOMIC DNA]</scope>
    <source>
        <strain evidence="2 3">UASWS1009</strain>
    </source>
</reference>
<evidence type="ECO:0000313" key="3">
    <source>
        <dbReference type="Proteomes" id="UP000094412"/>
    </source>
</evidence>
<proteinExistence type="predicted"/>
<name>A0A1C2DIJ4_9HYPH</name>
<keyword evidence="3" id="KW-1185">Reference proteome</keyword>
<dbReference type="PANTHER" id="PTHR35802">
    <property type="entry name" value="PROTEASE SYNTHASE AND SPORULATION PROTEIN PAI 2"/>
    <property type="match status" value="1"/>
</dbReference>
<dbReference type="STRING" id="1566387.QV13_19180"/>
<dbReference type="Gene3D" id="2.30.110.10">
    <property type="entry name" value="Electron Transport, Fmn-binding Protein, Chain A"/>
    <property type="match status" value="1"/>
</dbReference>
<sequence length="218" mass="23849">MYQPPHFIETRTEVLHALMRAHPLGLLVSNGTDGPAADLIPFLLDAEVGANGRLRAHMARANPHWRLIADNPQAKVLVVFQGSDAYVTPSWYETKRETGKVVPTWNYAIVQVGGAARIIEDGAWVATQIGDLTRQQENGRQEAWAVTDAPPAFIQAQIKGIVGLEIDIQTIHGKWKVSQNRPVADRAGVADGLDRETDPEQSGDMASLVRRYGGVEQG</sequence>
<dbReference type="PIRSF" id="PIRSF010372">
    <property type="entry name" value="PaiB"/>
    <property type="match status" value="1"/>
</dbReference>
<evidence type="ECO:0000256" key="1">
    <source>
        <dbReference type="SAM" id="MobiDB-lite"/>
    </source>
</evidence>
<protein>
    <submittedName>
        <fullName evidence="2">Transcriptional regulator</fullName>
    </submittedName>
</protein>
<dbReference type="SUPFAM" id="SSF50475">
    <property type="entry name" value="FMN-binding split barrel"/>
    <property type="match status" value="1"/>
</dbReference>